<proteinExistence type="predicted"/>
<dbReference type="RefSeq" id="WP_092571827.1">
    <property type="nucleotide sequence ID" value="NZ_BMXH01000011.1"/>
</dbReference>
<gene>
    <name evidence="3" type="ORF">SAMN05443545_1106</name>
</gene>
<dbReference type="AlphaFoldDB" id="A0A1H3GND9"/>
<evidence type="ECO:0000313" key="3">
    <source>
        <dbReference type="EMBL" id="SDY04801.1"/>
    </source>
</evidence>
<feature type="compositionally biased region" description="Basic and acidic residues" evidence="1">
    <location>
        <begin position="222"/>
        <end position="232"/>
    </location>
</feature>
<keyword evidence="2" id="KW-1133">Transmembrane helix</keyword>
<dbReference type="Proteomes" id="UP000198500">
    <property type="component" value="Unassembled WGS sequence"/>
</dbReference>
<feature type="transmembrane region" description="Helical" evidence="2">
    <location>
        <begin position="12"/>
        <end position="31"/>
    </location>
</feature>
<dbReference type="STRING" id="574349.SAMN05443545_1106"/>
<keyword evidence="2" id="KW-0812">Transmembrane</keyword>
<feature type="transmembrane region" description="Helical" evidence="2">
    <location>
        <begin position="148"/>
        <end position="168"/>
    </location>
</feature>
<keyword evidence="2" id="KW-0472">Membrane</keyword>
<evidence type="ECO:0000313" key="4">
    <source>
        <dbReference type="Proteomes" id="UP000198500"/>
    </source>
</evidence>
<feature type="region of interest" description="Disordered" evidence="1">
    <location>
        <begin position="222"/>
        <end position="245"/>
    </location>
</feature>
<feature type="transmembrane region" description="Helical" evidence="2">
    <location>
        <begin position="180"/>
        <end position="200"/>
    </location>
</feature>
<reference evidence="3 4" key="1">
    <citation type="submission" date="2016-10" db="EMBL/GenBank/DDBJ databases">
        <authorList>
            <person name="de Groot N.N."/>
        </authorList>
    </citation>
    <scope>NUCLEOTIDE SEQUENCE [LARGE SCALE GENOMIC DNA]</scope>
    <source>
        <strain evidence="3 4">DSM 19219</strain>
    </source>
</reference>
<organism evidence="3 4">
    <name type="scientific">Aidingimonas halophila</name>
    <dbReference type="NCBI Taxonomy" id="574349"/>
    <lineage>
        <taxon>Bacteria</taxon>
        <taxon>Pseudomonadati</taxon>
        <taxon>Pseudomonadota</taxon>
        <taxon>Gammaproteobacteria</taxon>
        <taxon>Oceanospirillales</taxon>
        <taxon>Halomonadaceae</taxon>
        <taxon>Aidingimonas</taxon>
    </lineage>
</organism>
<dbReference type="EMBL" id="FNNI01000010">
    <property type="protein sequence ID" value="SDY04801.1"/>
    <property type="molecule type" value="Genomic_DNA"/>
</dbReference>
<name>A0A1H3GND9_9GAMM</name>
<dbReference type="OrthoDB" id="3036078at2"/>
<keyword evidence="4" id="KW-1185">Reference proteome</keyword>
<sequence length="245" mass="27112">MSEFINNPWVVGIGAGVLSSLVVALITRSIFSRRDNREYVRRVDQANQEILYAVRPGISEGVIPTNDVLQRLATATARRYGLDRSALYDLNDFGAELTKEVMDSSFISAATKEEFCEKLAVIREEITGFEHKGEAEDYQKAARYRRQLVATMSMMVGMMTAVVGFVTSTDSGPISEPKQLLFLVIPAVVAVLAALLTVLMKESRLKMKSMEVSFAGLRANFDSRTESERDKPNNGNAADARSSRD</sequence>
<accession>A0A1H3GND9</accession>
<evidence type="ECO:0000256" key="2">
    <source>
        <dbReference type="SAM" id="Phobius"/>
    </source>
</evidence>
<protein>
    <submittedName>
        <fullName evidence="3">Uncharacterized protein</fullName>
    </submittedName>
</protein>
<evidence type="ECO:0000256" key="1">
    <source>
        <dbReference type="SAM" id="MobiDB-lite"/>
    </source>
</evidence>